<sequence>MSMSITEDMISKSGDEHLLRLAEPFEKGSGAALWMLLLLRLTSVATDQRLELRNSAIQTLMRIMSAYGESLSPEAWSVCMRAVIFRLFPSVERELSDTDEPSTRDKSHDEWQDTATVVIQGVSDLFCSYLNLLTAHKSFPDIWHSLIGTFRTLLGFRVLDINAATYSALRDILHRSAEQRTSGIGKESLDLAWEMWFVKYAAHIIYI</sequence>
<accession>A0AAN6PX90</accession>
<dbReference type="Pfam" id="PF16206">
    <property type="entry name" value="Mon2_C"/>
    <property type="match status" value="1"/>
</dbReference>
<dbReference type="EMBL" id="MU863647">
    <property type="protein sequence ID" value="KAK4099630.1"/>
    <property type="molecule type" value="Genomic_DNA"/>
</dbReference>
<evidence type="ECO:0000313" key="3">
    <source>
        <dbReference type="Proteomes" id="UP001305647"/>
    </source>
</evidence>
<comment type="caution">
    <text evidence="2">The sequence shown here is derived from an EMBL/GenBank/DDBJ whole genome shotgun (WGS) entry which is preliminary data.</text>
</comment>
<keyword evidence="3" id="KW-1185">Reference proteome</keyword>
<evidence type="ECO:0000259" key="1">
    <source>
        <dbReference type="Pfam" id="PF16206"/>
    </source>
</evidence>
<evidence type="ECO:0000313" key="2">
    <source>
        <dbReference type="EMBL" id="KAK4099630.1"/>
    </source>
</evidence>
<gene>
    <name evidence="2" type="ORF">N658DRAFT_156734</name>
</gene>
<dbReference type="InterPro" id="IPR032817">
    <property type="entry name" value="Mon2_C"/>
</dbReference>
<feature type="domain" description="Mon2 C-terminal" evidence="1">
    <location>
        <begin position="31"/>
        <end position="181"/>
    </location>
</feature>
<protein>
    <recommendedName>
        <fullName evidence="1">Mon2 C-terminal domain-containing protein</fullName>
    </recommendedName>
</protein>
<name>A0AAN6PX90_9PEZI</name>
<organism evidence="2 3">
    <name type="scientific">Parathielavia hyrcaniae</name>
    <dbReference type="NCBI Taxonomy" id="113614"/>
    <lineage>
        <taxon>Eukaryota</taxon>
        <taxon>Fungi</taxon>
        <taxon>Dikarya</taxon>
        <taxon>Ascomycota</taxon>
        <taxon>Pezizomycotina</taxon>
        <taxon>Sordariomycetes</taxon>
        <taxon>Sordariomycetidae</taxon>
        <taxon>Sordariales</taxon>
        <taxon>Chaetomiaceae</taxon>
        <taxon>Parathielavia</taxon>
    </lineage>
</organism>
<reference evidence="2" key="1">
    <citation type="journal article" date="2023" name="Mol. Phylogenet. Evol.">
        <title>Genome-scale phylogeny and comparative genomics of the fungal order Sordariales.</title>
        <authorList>
            <person name="Hensen N."/>
            <person name="Bonometti L."/>
            <person name="Westerberg I."/>
            <person name="Brannstrom I.O."/>
            <person name="Guillou S."/>
            <person name="Cros-Aarteil S."/>
            <person name="Calhoun S."/>
            <person name="Haridas S."/>
            <person name="Kuo A."/>
            <person name="Mondo S."/>
            <person name="Pangilinan J."/>
            <person name="Riley R."/>
            <person name="LaButti K."/>
            <person name="Andreopoulos B."/>
            <person name="Lipzen A."/>
            <person name="Chen C."/>
            <person name="Yan M."/>
            <person name="Daum C."/>
            <person name="Ng V."/>
            <person name="Clum A."/>
            <person name="Steindorff A."/>
            <person name="Ohm R.A."/>
            <person name="Martin F."/>
            <person name="Silar P."/>
            <person name="Natvig D.O."/>
            <person name="Lalanne C."/>
            <person name="Gautier V."/>
            <person name="Ament-Velasquez S.L."/>
            <person name="Kruys A."/>
            <person name="Hutchinson M.I."/>
            <person name="Powell A.J."/>
            <person name="Barry K."/>
            <person name="Miller A.N."/>
            <person name="Grigoriev I.V."/>
            <person name="Debuchy R."/>
            <person name="Gladieux P."/>
            <person name="Hiltunen Thoren M."/>
            <person name="Johannesson H."/>
        </authorList>
    </citation>
    <scope>NUCLEOTIDE SEQUENCE</scope>
    <source>
        <strain evidence="2">CBS 757.83</strain>
    </source>
</reference>
<reference evidence="2" key="2">
    <citation type="submission" date="2023-05" db="EMBL/GenBank/DDBJ databases">
        <authorList>
            <consortium name="Lawrence Berkeley National Laboratory"/>
            <person name="Steindorff A."/>
            <person name="Hensen N."/>
            <person name="Bonometti L."/>
            <person name="Westerberg I."/>
            <person name="Brannstrom I.O."/>
            <person name="Guillou S."/>
            <person name="Cros-Aarteil S."/>
            <person name="Calhoun S."/>
            <person name="Haridas S."/>
            <person name="Kuo A."/>
            <person name="Mondo S."/>
            <person name="Pangilinan J."/>
            <person name="Riley R."/>
            <person name="Labutti K."/>
            <person name="Andreopoulos B."/>
            <person name="Lipzen A."/>
            <person name="Chen C."/>
            <person name="Yanf M."/>
            <person name="Daum C."/>
            <person name="Ng V."/>
            <person name="Clum A."/>
            <person name="Ohm R."/>
            <person name="Martin F."/>
            <person name="Silar P."/>
            <person name="Natvig D."/>
            <person name="Lalanne C."/>
            <person name="Gautier V."/>
            <person name="Ament-Velasquez S.L."/>
            <person name="Kruys A."/>
            <person name="Hutchinson M.I."/>
            <person name="Powell A.J."/>
            <person name="Barry K."/>
            <person name="Miller A.N."/>
            <person name="Grigoriev I.V."/>
            <person name="Debuchy R."/>
            <person name="Gladieux P."/>
            <person name="Thoren M.H."/>
            <person name="Johannesson H."/>
        </authorList>
    </citation>
    <scope>NUCLEOTIDE SEQUENCE</scope>
    <source>
        <strain evidence="2">CBS 757.83</strain>
    </source>
</reference>
<proteinExistence type="predicted"/>
<dbReference type="Proteomes" id="UP001305647">
    <property type="component" value="Unassembled WGS sequence"/>
</dbReference>
<dbReference type="AlphaFoldDB" id="A0AAN6PX90"/>